<evidence type="ECO:0000256" key="3">
    <source>
        <dbReference type="ARBA" id="ARBA00023163"/>
    </source>
</evidence>
<evidence type="ECO:0000256" key="2">
    <source>
        <dbReference type="ARBA" id="ARBA00023125"/>
    </source>
</evidence>
<sequence>MKKEGDGKGREEERMNQEEAIGKLSGYTYRIPEGVERNPALFYVERAGCGSYDADFEIVRDHTYPFYTLHFLFDGCGFFRIRGQDYFLTKGEAFLITPGEEHVYCNFTASSIGLIWVEASGILCGDVLMELHRKGLSVFHRGSTGEVLDSLIGLIGYLKEQAEVNDYEVSAKVYGLFMKLMDGALGKVREKKPELFLKALEYIHGQADKNLRVGDVAEGLHISTAYLNKLFHANAGISPIKYITWKRVERACAMLRETRLTAEKISEELGFYDSAYFVKVFKRAMGMTPMQYRAVNGVEKEETDQTCI</sequence>
<dbReference type="PROSITE" id="PS01124">
    <property type="entry name" value="HTH_ARAC_FAMILY_2"/>
    <property type="match status" value="1"/>
</dbReference>
<keyword evidence="2" id="KW-0238">DNA-binding</keyword>
<gene>
    <name evidence="5" type="ORF">IAB26_10495</name>
</gene>
<keyword evidence="1" id="KW-0805">Transcription regulation</keyword>
<protein>
    <submittedName>
        <fullName evidence="5">Helix-turn-helix domain-containing protein</fullName>
    </submittedName>
</protein>
<dbReference type="SUPFAM" id="SSF46689">
    <property type="entry name" value="Homeodomain-like"/>
    <property type="match status" value="2"/>
</dbReference>
<dbReference type="Pfam" id="PF02311">
    <property type="entry name" value="AraC_binding"/>
    <property type="match status" value="1"/>
</dbReference>
<organism evidence="5 6">
    <name type="scientific">Candidatus Limivivens merdigallinarum</name>
    <dbReference type="NCBI Taxonomy" id="2840859"/>
    <lineage>
        <taxon>Bacteria</taxon>
        <taxon>Bacillati</taxon>
        <taxon>Bacillota</taxon>
        <taxon>Clostridia</taxon>
        <taxon>Lachnospirales</taxon>
        <taxon>Lachnospiraceae</taxon>
        <taxon>Lachnospiraceae incertae sedis</taxon>
        <taxon>Candidatus Limivivens</taxon>
    </lineage>
</organism>
<dbReference type="InterPro" id="IPR003313">
    <property type="entry name" value="AraC-bd"/>
</dbReference>
<dbReference type="PRINTS" id="PR00032">
    <property type="entry name" value="HTHARAC"/>
</dbReference>
<evidence type="ECO:0000313" key="5">
    <source>
        <dbReference type="EMBL" id="HIQ96978.1"/>
    </source>
</evidence>
<dbReference type="GO" id="GO:0043565">
    <property type="term" value="F:sequence-specific DNA binding"/>
    <property type="evidence" value="ECO:0007669"/>
    <property type="project" value="InterPro"/>
</dbReference>
<dbReference type="SMART" id="SM00342">
    <property type="entry name" value="HTH_ARAC"/>
    <property type="match status" value="1"/>
</dbReference>
<dbReference type="SUPFAM" id="SSF51215">
    <property type="entry name" value="Regulatory protein AraC"/>
    <property type="match status" value="1"/>
</dbReference>
<accession>A0A9D1D1U5</accession>
<evidence type="ECO:0000256" key="1">
    <source>
        <dbReference type="ARBA" id="ARBA00023015"/>
    </source>
</evidence>
<feature type="domain" description="HTH araC/xylS-type" evidence="4">
    <location>
        <begin position="197"/>
        <end position="295"/>
    </location>
</feature>
<evidence type="ECO:0000313" key="6">
    <source>
        <dbReference type="Proteomes" id="UP000886886"/>
    </source>
</evidence>
<dbReference type="InterPro" id="IPR020449">
    <property type="entry name" value="Tscrpt_reg_AraC-type_HTH"/>
</dbReference>
<dbReference type="AlphaFoldDB" id="A0A9D1D1U5"/>
<reference evidence="5" key="2">
    <citation type="journal article" date="2021" name="PeerJ">
        <title>Extensive microbial diversity within the chicken gut microbiome revealed by metagenomics and culture.</title>
        <authorList>
            <person name="Gilroy R."/>
            <person name="Ravi A."/>
            <person name="Getino M."/>
            <person name="Pursley I."/>
            <person name="Horton D.L."/>
            <person name="Alikhan N.F."/>
            <person name="Baker D."/>
            <person name="Gharbi K."/>
            <person name="Hall N."/>
            <person name="Watson M."/>
            <person name="Adriaenssens E.M."/>
            <person name="Foster-Nyarko E."/>
            <person name="Jarju S."/>
            <person name="Secka A."/>
            <person name="Antonio M."/>
            <person name="Oren A."/>
            <person name="Chaudhuri R.R."/>
            <person name="La Ragione R."/>
            <person name="Hildebrand F."/>
            <person name="Pallen M.J."/>
        </authorList>
    </citation>
    <scope>NUCLEOTIDE SEQUENCE</scope>
    <source>
        <strain evidence="5">ChiSjej3B21-11622</strain>
    </source>
</reference>
<dbReference type="Proteomes" id="UP000886886">
    <property type="component" value="Unassembled WGS sequence"/>
</dbReference>
<reference evidence="5" key="1">
    <citation type="submission" date="2020-10" db="EMBL/GenBank/DDBJ databases">
        <authorList>
            <person name="Gilroy R."/>
        </authorList>
    </citation>
    <scope>NUCLEOTIDE SEQUENCE</scope>
    <source>
        <strain evidence="5">ChiSjej3B21-11622</strain>
    </source>
</reference>
<dbReference type="GO" id="GO:0003700">
    <property type="term" value="F:DNA-binding transcription factor activity"/>
    <property type="evidence" value="ECO:0007669"/>
    <property type="project" value="InterPro"/>
</dbReference>
<dbReference type="Gene3D" id="1.10.10.60">
    <property type="entry name" value="Homeodomain-like"/>
    <property type="match status" value="1"/>
</dbReference>
<dbReference type="PANTHER" id="PTHR43280">
    <property type="entry name" value="ARAC-FAMILY TRANSCRIPTIONAL REGULATOR"/>
    <property type="match status" value="1"/>
</dbReference>
<name>A0A9D1D1U5_9FIRM</name>
<dbReference type="PANTHER" id="PTHR43280:SF2">
    <property type="entry name" value="HTH-TYPE TRANSCRIPTIONAL REGULATOR EXSA"/>
    <property type="match status" value="1"/>
</dbReference>
<dbReference type="Pfam" id="PF12833">
    <property type="entry name" value="HTH_18"/>
    <property type="match status" value="1"/>
</dbReference>
<dbReference type="EMBL" id="DVFT01000156">
    <property type="protein sequence ID" value="HIQ96978.1"/>
    <property type="molecule type" value="Genomic_DNA"/>
</dbReference>
<dbReference type="InterPro" id="IPR009057">
    <property type="entry name" value="Homeodomain-like_sf"/>
</dbReference>
<proteinExistence type="predicted"/>
<dbReference type="InterPro" id="IPR037923">
    <property type="entry name" value="HTH-like"/>
</dbReference>
<comment type="caution">
    <text evidence="5">The sequence shown here is derived from an EMBL/GenBank/DDBJ whole genome shotgun (WGS) entry which is preliminary data.</text>
</comment>
<keyword evidence="3" id="KW-0804">Transcription</keyword>
<dbReference type="InterPro" id="IPR018060">
    <property type="entry name" value="HTH_AraC"/>
</dbReference>
<evidence type="ECO:0000259" key="4">
    <source>
        <dbReference type="PROSITE" id="PS01124"/>
    </source>
</evidence>